<dbReference type="OrthoDB" id="9794694at2"/>
<gene>
    <name evidence="7" type="ORF">FHP25_37405</name>
</gene>
<comment type="similarity">
    <text evidence="1">Belongs to the LysR transcriptional regulatory family.</text>
</comment>
<feature type="compositionally biased region" description="Low complexity" evidence="5">
    <location>
        <begin position="14"/>
        <end position="26"/>
    </location>
</feature>
<evidence type="ECO:0000256" key="3">
    <source>
        <dbReference type="ARBA" id="ARBA00023125"/>
    </source>
</evidence>
<dbReference type="Proteomes" id="UP000321638">
    <property type="component" value="Unassembled WGS sequence"/>
</dbReference>
<evidence type="ECO:0000256" key="5">
    <source>
        <dbReference type="SAM" id="MobiDB-lite"/>
    </source>
</evidence>
<dbReference type="AlphaFoldDB" id="A0A5C8P7W0"/>
<evidence type="ECO:0000313" key="8">
    <source>
        <dbReference type="Proteomes" id="UP000321638"/>
    </source>
</evidence>
<dbReference type="PANTHER" id="PTHR30537">
    <property type="entry name" value="HTH-TYPE TRANSCRIPTIONAL REGULATOR"/>
    <property type="match status" value="1"/>
</dbReference>
<dbReference type="InterPro" id="IPR036388">
    <property type="entry name" value="WH-like_DNA-bd_sf"/>
</dbReference>
<dbReference type="SUPFAM" id="SSF53850">
    <property type="entry name" value="Periplasmic binding protein-like II"/>
    <property type="match status" value="1"/>
</dbReference>
<name>A0A5C8P7W0_9HYPH</name>
<comment type="caution">
    <text evidence="7">The sequence shown here is derived from an EMBL/GenBank/DDBJ whole genome shotgun (WGS) entry which is preliminary data.</text>
</comment>
<dbReference type="InterPro" id="IPR005119">
    <property type="entry name" value="LysR_subst-bd"/>
</dbReference>
<dbReference type="PANTHER" id="PTHR30537:SF5">
    <property type="entry name" value="HTH-TYPE TRANSCRIPTIONAL ACTIVATOR TTDR-RELATED"/>
    <property type="match status" value="1"/>
</dbReference>
<accession>A0A5C8P7W0</accession>
<sequence>MIMAGAPVGRTRDGSGSTSGRPGSRTAKNSASVAEIASPPTQDSEVGAMTGKAISTRLPNLRGLEAFVCVGNAGSIRAAAVQLHLTPSAVSRRIAALEHDMDTALLVRTPLGISLTPRGRALHRIATRAFGAIARHIADQSATHKRIVIKAPHSFASGWLARHMPRLRQRFAAIAFAVETSPRIEPLAAGEIAVRFGFGDWRDGTATRLVGVPMQAVAGMAYRGRERLTRADLRATRILLVSGTERAWSLWLAANRLGPLAGLQTLAFDNTDVALRAAAAGTGITLAGAGGQDAAGSRLVRFPAMTADVGAGYYLVVPRAQRGMQDVRDVAQWLRAQFR</sequence>
<keyword evidence="3" id="KW-0238">DNA-binding</keyword>
<protein>
    <submittedName>
        <fullName evidence="7">LysR family transcriptional regulator</fullName>
    </submittedName>
</protein>
<dbReference type="InterPro" id="IPR058163">
    <property type="entry name" value="LysR-type_TF_proteobact-type"/>
</dbReference>
<reference evidence="7 8" key="1">
    <citation type="submission" date="2019-06" db="EMBL/GenBank/DDBJ databases">
        <title>New taxonomy in bacterial strain CC-CFT640, isolated from vineyard.</title>
        <authorList>
            <person name="Lin S.-Y."/>
            <person name="Tsai C.-F."/>
            <person name="Young C.-C."/>
        </authorList>
    </citation>
    <scope>NUCLEOTIDE SEQUENCE [LARGE SCALE GENOMIC DNA]</scope>
    <source>
        <strain evidence="7 8">CC-CFT640</strain>
    </source>
</reference>
<keyword evidence="4" id="KW-0804">Transcription</keyword>
<dbReference type="Gene3D" id="3.40.190.10">
    <property type="entry name" value="Periplasmic binding protein-like II"/>
    <property type="match status" value="2"/>
</dbReference>
<organism evidence="7 8">
    <name type="scientific">Vineibacter terrae</name>
    <dbReference type="NCBI Taxonomy" id="2586908"/>
    <lineage>
        <taxon>Bacteria</taxon>
        <taxon>Pseudomonadati</taxon>
        <taxon>Pseudomonadota</taxon>
        <taxon>Alphaproteobacteria</taxon>
        <taxon>Hyphomicrobiales</taxon>
        <taxon>Vineibacter</taxon>
    </lineage>
</organism>
<evidence type="ECO:0000256" key="4">
    <source>
        <dbReference type="ARBA" id="ARBA00023163"/>
    </source>
</evidence>
<evidence type="ECO:0000256" key="2">
    <source>
        <dbReference type="ARBA" id="ARBA00023015"/>
    </source>
</evidence>
<dbReference type="InterPro" id="IPR000847">
    <property type="entry name" value="LysR_HTH_N"/>
</dbReference>
<dbReference type="GO" id="GO:0003677">
    <property type="term" value="F:DNA binding"/>
    <property type="evidence" value="ECO:0007669"/>
    <property type="project" value="UniProtKB-KW"/>
</dbReference>
<dbReference type="Pfam" id="PF00126">
    <property type="entry name" value="HTH_1"/>
    <property type="match status" value="1"/>
</dbReference>
<dbReference type="Pfam" id="PF03466">
    <property type="entry name" value="LysR_substrate"/>
    <property type="match status" value="1"/>
</dbReference>
<dbReference type="EMBL" id="VDUZ01000071">
    <property type="protein sequence ID" value="TXL69834.1"/>
    <property type="molecule type" value="Genomic_DNA"/>
</dbReference>
<dbReference type="PROSITE" id="PS50931">
    <property type="entry name" value="HTH_LYSR"/>
    <property type="match status" value="1"/>
</dbReference>
<dbReference type="SUPFAM" id="SSF46785">
    <property type="entry name" value="Winged helix' DNA-binding domain"/>
    <property type="match status" value="1"/>
</dbReference>
<keyword evidence="8" id="KW-1185">Reference proteome</keyword>
<evidence type="ECO:0000313" key="7">
    <source>
        <dbReference type="EMBL" id="TXL69834.1"/>
    </source>
</evidence>
<dbReference type="Gene3D" id="1.10.10.10">
    <property type="entry name" value="Winged helix-like DNA-binding domain superfamily/Winged helix DNA-binding domain"/>
    <property type="match status" value="1"/>
</dbReference>
<keyword evidence="2" id="KW-0805">Transcription regulation</keyword>
<feature type="domain" description="HTH lysR-type" evidence="6">
    <location>
        <begin position="59"/>
        <end position="116"/>
    </location>
</feature>
<evidence type="ECO:0000256" key="1">
    <source>
        <dbReference type="ARBA" id="ARBA00009437"/>
    </source>
</evidence>
<dbReference type="GO" id="GO:0003700">
    <property type="term" value="F:DNA-binding transcription factor activity"/>
    <property type="evidence" value="ECO:0007669"/>
    <property type="project" value="InterPro"/>
</dbReference>
<evidence type="ECO:0000259" key="6">
    <source>
        <dbReference type="PROSITE" id="PS50931"/>
    </source>
</evidence>
<feature type="region of interest" description="Disordered" evidence="5">
    <location>
        <begin position="1"/>
        <end position="47"/>
    </location>
</feature>
<dbReference type="InterPro" id="IPR036390">
    <property type="entry name" value="WH_DNA-bd_sf"/>
</dbReference>
<proteinExistence type="inferred from homology"/>